<accession>A0AAU6VJQ9</accession>
<evidence type="ECO:0000313" key="1">
    <source>
        <dbReference type="EMBL" id="XAG86659.1"/>
    </source>
</evidence>
<dbReference type="AlphaFoldDB" id="A0AAU6VJQ9"/>
<protein>
    <submittedName>
        <fullName evidence="1">Uncharacterized protein</fullName>
    </submittedName>
</protein>
<dbReference type="EMBL" id="CP095351">
    <property type="protein sequence ID" value="XAG86659.1"/>
    <property type="molecule type" value="Genomic_DNA"/>
</dbReference>
<proteinExistence type="predicted"/>
<gene>
    <name evidence="1" type="ORF">MRM63_16440</name>
</gene>
<reference evidence="1" key="1">
    <citation type="submission" date="2022-03" db="EMBL/GenBank/DDBJ databases">
        <title>Sea Food Isolates.</title>
        <authorList>
            <person name="Li c."/>
        </authorList>
    </citation>
    <scope>NUCLEOTIDE SEQUENCE</scope>
    <source>
        <strain evidence="1">19MO03SA05</strain>
    </source>
</reference>
<organism evidence="1">
    <name type="scientific">bacterium 19MO03SA05</name>
    <dbReference type="NCBI Taxonomy" id="2920620"/>
    <lineage>
        <taxon>Bacteria</taxon>
    </lineage>
</organism>
<name>A0AAU6VJQ9_UNCXX</name>
<sequence length="111" mass="12976">MNSKNVERAQEVIIRELSKLNTLEARQVLASVQDSLFKGTIGCKQESVRRLSKIESDREIYEFLLSLDLEFMPQRYVFKLCTKKFGEARMPKKSSFNRGFKKLLAKKELQN</sequence>